<evidence type="ECO:0000313" key="2">
    <source>
        <dbReference type="EMBL" id="MTE01469.1"/>
    </source>
</evidence>
<dbReference type="AlphaFoldDB" id="A0A6L6HSS3"/>
<dbReference type="SUPFAM" id="SSF69287">
    <property type="entry name" value="Urease metallochaperone UreE, N-terminal domain"/>
    <property type="match status" value="1"/>
</dbReference>
<dbReference type="Proteomes" id="UP000481417">
    <property type="component" value="Unassembled WGS sequence"/>
</dbReference>
<accession>A0A6L6HSS3</accession>
<dbReference type="SMART" id="SM00988">
    <property type="entry name" value="UreE_N"/>
    <property type="match status" value="1"/>
</dbReference>
<evidence type="ECO:0000259" key="1">
    <source>
        <dbReference type="SMART" id="SM00988"/>
    </source>
</evidence>
<dbReference type="InterPro" id="IPR036118">
    <property type="entry name" value="UreE_N_sf"/>
</dbReference>
<reference evidence="2 3" key="1">
    <citation type="submission" date="2019-11" db="EMBL/GenBank/DDBJ databases">
        <authorList>
            <person name="Lang L."/>
        </authorList>
    </citation>
    <scope>NUCLEOTIDE SEQUENCE [LARGE SCALE GENOMIC DNA]</scope>
    <source>
        <strain evidence="2 3">YIM 132242</strain>
    </source>
</reference>
<organism evidence="2 3">
    <name type="scientific">Paracoccus lichenicola</name>
    <dbReference type="NCBI Taxonomy" id="2665644"/>
    <lineage>
        <taxon>Bacteria</taxon>
        <taxon>Pseudomonadati</taxon>
        <taxon>Pseudomonadota</taxon>
        <taxon>Alphaproteobacteria</taxon>
        <taxon>Rhodobacterales</taxon>
        <taxon>Paracoccaceae</taxon>
        <taxon>Paracoccus</taxon>
    </lineage>
</organism>
<feature type="domain" description="UreE urease accessory N-terminal" evidence="1">
    <location>
        <begin position="32"/>
        <end position="91"/>
    </location>
</feature>
<dbReference type="Gene3D" id="2.60.260.20">
    <property type="entry name" value="Urease metallochaperone UreE, N-terminal domain"/>
    <property type="match status" value="1"/>
</dbReference>
<dbReference type="InterPro" id="IPR004029">
    <property type="entry name" value="UreE_N"/>
</dbReference>
<dbReference type="EMBL" id="WMBT01000010">
    <property type="protein sequence ID" value="MTE01469.1"/>
    <property type="molecule type" value="Genomic_DNA"/>
</dbReference>
<evidence type="ECO:0000313" key="3">
    <source>
        <dbReference type="Proteomes" id="UP000481417"/>
    </source>
</evidence>
<protein>
    <submittedName>
        <fullName evidence="2">Urease accessory protein UreE</fullName>
    </submittedName>
</protein>
<proteinExistence type="predicted"/>
<gene>
    <name evidence="2" type="ORF">GIY56_14365</name>
</gene>
<dbReference type="Pfam" id="PF02814">
    <property type="entry name" value="UreE_N"/>
    <property type="match status" value="1"/>
</dbReference>
<sequence length="164" mass="18178">MPSRHRGTGVTGEPLMLLSVLGHAGDRDWHDRLHAMEHLGQVEVLAIPEAEAARKRMRVRSDRGRDCAIALSRDQSLSDGAVLYCDDRLAIVARVDGAARLRLTPASVDDALRLGHWCGNLHWKVVFLPGAMQVVLEGPVQRYLDRLRDLHGLADFTVEAPHDP</sequence>
<comment type="caution">
    <text evidence="2">The sequence shown here is derived from an EMBL/GenBank/DDBJ whole genome shotgun (WGS) entry which is preliminary data.</text>
</comment>
<keyword evidence="3" id="KW-1185">Reference proteome</keyword>
<name>A0A6L6HSS3_9RHOB</name>